<dbReference type="PROSITE" id="PS50856">
    <property type="entry name" value="AMOP"/>
    <property type="match status" value="1"/>
</dbReference>
<dbReference type="PRINTS" id="PR00011">
    <property type="entry name" value="EGFLAMININ"/>
</dbReference>
<dbReference type="PANTHER" id="PTHR24039:SF28">
    <property type="entry name" value="EGF-LIKE DOMAIN-CONTAINING PROTEIN"/>
    <property type="match status" value="1"/>
</dbReference>
<feature type="domain" description="NIDO" evidence="16">
    <location>
        <begin position="249"/>
        <end position="396"/>
    </location>
</feature>
<dbReference type="Pfam" id="PF06119">
    <property type="entry name" value="NIDO"/>
    <property type="match status" value="1"/>
</dbReference>
<dbReference type="OrthoDB" id="10057403at2759"/>
<feature type="domain" description="EGF-like" evidence="14">
    <location>
        <begin position="1243"/>
        <end position="1283"/>
    </location>
</feature>
<keyword evidence="5 13" id="KW-0245">EGF-like domain</keyword>
<dbReference type="FunFam" id="2.10.25.10:FF:000005">
    <property type="entry name" value="Fibrillin 2"/>
    <property type="match status" value="2"/>
</dbReference>
<dbReference type="InterPro" id="IPR018097">
    <property type="entry name" value="EGF_Ca-bd_CS"/>
</dbReference>
<keyword evidence="9" id="KW-0106">Calcium</keyword>
<dbReference type="Gene3D" id="2.170.300.10">
    <property type="entry name" value="Tie2 ligand-binding domain superfamily"/>
    <property type="match status" value="4"/>
</dbReference>
<dbReference type="GO" id="GO:0005509">
    <property type="term" value="F:calcium ion binding"/>
    <property type="evidence" value="ECO:0007669"/>
    <property type="project" value="InterPro"/>
</dbReference>
<evidence type="ECO:0000256" key="7">
    <source>
        <dbReference type="ARBA" id="ARBA00022737"/>
    </source>
</evidence>
<evidence type="ECO:0000256" key="9">
    <source>
        <dbReference type="ARBA" id="ARBA00022837"/>
    </source>
</evidence>
<keyword evidence="8" id="KW-0256">Endoplasmic reticulum</keyword>
<evidence type="ECO:0000256" key="8">
    <source>
        <dbReference type="ARBA" id="ARBA00022824"/>
    </source>
</evidence>
<evidence type="ECO:0000256" key="3">
    <source>
        <dbReference type="ARBA" id="ARBA00004613"/>
    </source>
</evidence>
<gene>
    <name evidence="18" type="primary">106054935</name>
</gene>
<dbReference type="PROSITE" id="PS00022">
    <property type="entry name" value="EGF_1"/>
    <property type="match status" value="1"/>
</dbReference>
<evidence type="ECO:0000259" key="17">
    <source>
        <dbReference type="PROSITE" id="PS51233"/>
    </source>
</evidence>
<keyword evidence="4" id="KW-0964">Secreted</keyword>
<keyword evidence="6" id="KW-0732">Signal</keyword>
<keyword evidence="7" id="KW-0677">Repeat</keyword>
<dbReference type="SMART" id="SM00216">
    <property type="entry name" value="VWD"/>
    <property type="match status" value="1"/>
</dbReference>
<feature type="domain" description="VWFD" evidence="17">
    <location>
        <begin position="574"/>
        <end position="782"/>
    </location>
</feature>
<dbReference type="CDD" id="cd00054">
    <property type="entry name" value="EGF_CA"/>
    <property type="match status" value="6"/>
</dbReference>
<evidence type="ECO:0000256" key="6">
    <source>
        <dbReference type="ARBA" id="ARBA00022729"/>
    </source>
</evidence>
<dbReference type="GO" id="GO:0016020">
    <property type="term" value="C:membrane"/>
    <property type="evidence" value="ECO:0007669"/>
    <property type="project" value="UniProtKB-SubCell"/>
</dbReference>
<keyword evidence="10" id="KW-0472">Membrane</keyword>
<dbReference type="InterPro" id="IPR000152">
    <property type="entry name" value="EGF-type_Asp/Asn_hydroxyl_site"/>
</dbReference>
<feature type="domain" description="EGF-like" evidence="14">
    <location>
        <begin position="1876"/>
        <end position="1917"/>
    </location>
</feature>
<dbReference type="EnsemblMetazoa" id="BGLB001284-RD">
    <property type="protein sequence ID" value="BGLB001284-PD"/>
    <property type="gene ID" value="BGLB001284"/>
</dbReference>
<dbReference type="SMART" id="SM00539">
    <property type="entry name" value="NIDO"/>
    <property type="match status" value="1"/>
</dbReference>
<dbReference type="SUPFAM" id="SSF57184">
    <property type="entry name" value="Growth factor receptor domain"/>
    <property type="match status" value="6"/>
</dbReference>
<name>A0A2C9JE68_BIOGL</name>
<evidence type="ECO:0000313" key="19">
    <source>
        <dbReference type="Proteomes" id="UP000076420"/>
    </source>
</evidence>
<dbReference type="VEuPathDB" id="VectorBase:BGLAX_032427"/>
<evidence type="ECO:0000256" key="10">
    <source>
        <dbReference type="ARBA" id="ARBA00023136"/>
    </source>
</evidence>
<dbReference type="PROSITE" id="PS01187">
    <property type="entry name" value="EGF_CA"/>
    <property type="match status" value="6"/>
</dbReference>
<dbReference type="PROSITE" id="PS51220">
    <property type="entry name" value="NIDO"/>
    <property type="match status" value="1"/>
</dbReference>
<dbReference type="InterPro" id="IPR005533">
    <property type="entry name" value="AMOP_dom"/>
</dbReference>
<evidence type="ECO:0000256" key="4">
    <source>
        <dbReference type="ARBA" id="ARBA00022525"/>
    </source>
</evidence>
<feature type="domain" description="EGF-like" evidence="14">
    <location>
        <begin position="1496"/>
        <end position="1536"/>
    </location>
</feature>
<dbReference type="FunFam" id="2.170.300.10:FF:000041">
    <property type="entry name" value="Tyrosine protein kinase receptor tie-1, putative"/>
    <property type="match status" value="1"/>
</dbReference>
<evidence type="ECO:0000259" key="15">
    <source>
        <dbReference type="PROSITE" id="PS50856"/>
    </source>
</evidence>
<reference evidence="18" key="1">
    <citation type="submission" date="2020-05" db="UniProtKB">
        <authorList>
            <consortium name="EnsemblMetazoa"/>
        </authorList>
    </citation>
    <scope>IDENTIFICATION</scope>
    <source>
        <strain evidence="18">BB02</strain>
    </source>
</reference>
<dbReference type="PANTHER" id="PTHR24039">
    <property type="entry name" value="FIBRILLIN-RELATED"/>
    <property type="match status" value="1"/>
</dbReference>
<dbReference type="InterPro" id="IPR000742">
    <property type="entry name" value="EGF"/>
</dbReference>
<dbReference type="Pfam" id="PF07645">
    <property type="entry name" value="EGF_CA"/>
    <property type="match status" value="15"/>
</dbReference>
<feature type="domain" description="EGF-like" evidence="14">
    <location>
        <begin position="1748"/>
        <end position="1787"/>
    </location>
</feature>
<dbReference type="SMART" id="SM00180">
    <property type="entry name" value="EGF_Lam"/>
    <property type="match status" value="9"/>
</dbReference>
<evidence type="ECO:0000256" key="2">
    <source>
        <dbReference type="ARBA" id="ARBA00004370"/>
    </source>
</evidence>
<dbReference type="InterPro" id="IPR001846">
    <property type="entry name" value="VWF_type-D"/>
</dbReference>
<dbReference type="PROSITE" id="PS00010">
    <property type="entry name" value="ASX_HYDROXYL"/>
    <property type="match status" value="9"/>
</dbReference>
<evidence type="ECO:0000259" key="14">
    <source>
        <dbReference type="PROSITE" id="PS50026"/>
    </source>
</evidence>
<dbReference type="Proteomes" id="UP000076420">
    <property type="component" value="Unassembled WGS sequence"/>
</dbReference>
<evidence type="ECO:0000256" key="5">
    <source>
        <dbReference type="ARBA" id="ARBA00022536"/>
    </source>
</evidence>
<sequence length="2286" mass="251450">MDYQYLVVSEESLFHRARRQALEYISGYSTYRSKFTLGNREMTSTESQDGTGEFLRLRSSADDYISSTLQQAFPNRPIQIGITKLSTPHTTVEFEIQIHDDVDLNDTRKQLAKALDALDKADSFQLDSRTYSVEEVMLGKEGGDDSTLEYTICILCSDYQTCTQTNGVWTCQLSDPRLYSFGSVQQDSSMVKNVDYATVQLKVPDAITWGEEEVSNIWVSVNGFISLDSQFVSYIPRRLPMNSQKLLAVYWSDLELKSGDVGEVYYQIYSKYGRKYDPNIFKKANEDVKSYTGDESYDATSVIVVTWSDMAPYPLYRSETERVTFQCTIITDGTTTYAVYHYGHGAMRFNAQLRRPVEAGWGGINLDSSRVNYYNFDQNLGNTGVVGKWFFQIGRRENYKAKCLNWYYKNLQDYENIRFWDIVLPKCPCNEFFVWATGWWQMSNQNGVSCYESYNSYTPYGRVCCYRLDDWQLNWSSLSWMFSAFGRTFGTFENRMPFAGSLQRNSPYYRGNYNYGYFNNPMFDTNRYSTQTIFAYMHEVDDLEPKQWCCYQSNLCHLYYQVRPASNCIGPNVAFGIGFGDPQINTLDNKWFIFNGLGKYRLLEITGKHPKNTSLSVDFKLQGRTCKAVTSSGESTNATVWCALALKTTSGNTTKIEISETGNNMIIYANGQDYSLRFRNSLNFSEVNKDIYLRKDSITESLMISTADGVGLTVSLKNKILVYTLDVDEMYKSMTRGLLSNFNDDPSDDFIFPNSTKLSNNASDRQIYDYGQTWAVTQDSSLFDYIYGQNTSDPSFMPLFLDQLNTTEAVIVCNDATHIACIFDYAVTRNPGIALLTKITVDVFANQVKLVGNSAPTITGNRDYNVTINQTLNIVLNCTDPDKDNLSVVVLSKPNQGFTYSLIDGQLSLSYTPSKITDESIELVVHDSAGLDSGVLKLNLTMCSGCSSHGHCDFADRLTVNTPYKAIARCVCDVGYTGDDCELDRDGCLMEPCPDQTKCQDLDVATERATGLSFKCTDCPKGYKLVNNDTKCEDIDECQNTSNACPAHANCQNTIGSFECNCGQGFRKYNGQCIDINECAEYQDDCAQICINELSTFTCDCYEGYRKYGIIGHDCIQREDVCKGLNLTCEYGCTNQSGVAECFCQHGKKLADDKRSCIDIDECQLNLCPQGCQNINGGFICTCFDGFHLSETDNLTCEACSDDKYGSDCKKLCYCRGRAMDCDAVRGCVECDSGWTGETCSQDVDECAASATTCPQDQICTNTNGSYICSCPTGYELTNGVCENINECVSIQTSLCSHVCIDTPGSFRCQCEVGFKSSTNGTCIDIDECSYSTSGCQHKCTNVESSHNCECFPGYRLLEDRRTCQKVVSPCQNLNISCSFGCSLINSKAQCFCPLGYILGSDNYTCYDIDECTVQGDHEDKCTDNCLNTPGSYNCSCPIGKALLPDQRTCEVCDAYHWGEDCSQDCACYPIGSDRCDPVVGCICKTGWAGVHCKTDVDECQSSKSECTAPSICVNLPGSYKCECPNGFQNVNNICVDIDECKDTKTCDHNCTNAIGSFHCTCFEGFKVDGAKCLDIDECAVPSLSKCDQLCRNAPGGFACECLDGYSLNMTTRTTCVLSETAKACNSSSLCNQICTVVDDKDVCSCHLGYKLNSSNNVTCMDINECSGSNPCSSGQCNNIDGSFYCTCPAGYKLTSDQLTCQECEEGYYGTNCNSSCQCTSTNTVSCNTTDGSCVCKPGWQGQDCSVDINECSTNGVCYNNSQCINSQGSYKCVCATGYLSTGSSCNACDVNRYGQDCAQTCTCNFANTLDCHHTTGQCNCKPGWEGVNCDQDINECSNSSYCSGSFVQCINLNGSAECRCLSGYERPTNSSTCQDINECENSLLNNCLTPSVCNNTWGSYECVCMKGFHNVSGQCSACDSLHYGTNCAMDCQCHVNNTLDCDDINGTCTCRHGWTGQKCDLDVDECTQNASFCSSINETCTNLNGSAECLCNIGFYKAAFNESCRACGSLYYGLNCASQCSCNATNTEDCNDINGTCSCKSGWTGPICNQACNSTQYGPNCASQCLCNATNTEDCNDVNGTCSCKSGWTGDNCNQACNSTQYGPNCASQCLCNATNTEDCNDVNGTCSCKPGWTGPICNQACNSTQYGPNCASQCLCNATNTEDCNDVNGTCSCKPGWIGANCNQACNSTQYGPNCASQCLCNATNTEDCNDVNGTCFCKPGWTGTNCNQACNSTQYGPNCASQCLCNATNTEDCNDVNGTCFCKSGWTGANCNQGKCISILNQL</sequence>
<dbReference type="InterPro" id="IPR049883">
    <property type="entry name" value="NOTCH1_EGF-like"/>
</dbReference>
<dbReference type="FunFam" id="2.10.25.10:FF:000038">
    <property type="entry name" value="Fibrillin 2"/>
    <property type="match status" value="2"/>
</dbReference>
<evidence type="ECO:0000256" key="1">
    <source>
        <dbReference type="ARBA" id="ARBA00004240"/>
    </source>
</evidence>
<proteinExistence type="predicted"/>
<dbReference type="VEuPathDB" id="VectorBase:BGLB001284"/>
<dbReference type="SMART" id="SM00179">
    <property type="entry name" value="EGF_CA"/>
    <property type="match status" value="16"/>
</dbReference>
<keyword evidence="12" id="KW-0325">Glycoprotein</keyword>
<dbReference type="SMART" id="SM00181">
    <property type="entry name" value="EGF"/>
    <property type="match status" value="31"/>
</dbReference>
<keyword evidence="11" id="KW-1015">Disulfide bond</keyword>
<feature type="domain" description="EGF-like" evidence="14">
    <location>
        <begin position="1325"/>
        <end position="1365"/>
    </location>
</feature>
<evidence type="ECO:0000256" key="13">
    <source>
        <dbReference type="PROSITE-ProRule" id="PRU00076"/>
    </source>
</evidence>
<evidence type="ECO:0000256" key="11">
    <source>
        <dbReference type="ARBA" id="ARBA00023157"/>
    </source>
</evidence>
<accession>A0A2C9JE68</accession>
<feature type="domain" description="AMOP" evidence="15">
    <location>
        <begin position="395"/>
        <end position="563"/>
    </location>
</feature>
<dbReference type="GO" id="GO:0005576">
    <property type="term" value="C:extracellular region"/>
    <property type="evidence" value="ECO:0007669"/>
    <property type="project" value="UniProtKB-SubCell"/>
</dbReference>
<dbReference type="FunFam" id="2.10.25.10:FF:000014">
    <property type="entry name" value="Latent-transforming growth factor beta-binding protein 3"/>
    <property type="match status" value="1"/>
</dbReference>
<dbReference type="GO" id="GO:0005783">
    <property type="term" value="C:endoplasmic reticulum"/>
    <property type="evidence" value="ECO:0007669"/>
    <property type="project" value="UniProtKB-SubCell"/>
</dbReference>
<protein>
    <submittedName>
        <fullName evidence="18">Uncharacterized protein</fullName>
    </submittedName>
</protein>
<dbReference type="GO" id="GO:0007160">
    <property type="term" value="P:cell-matrix adhesion"/>
    <property type="evidence" value="ECO:0007669"/>
    <property type="project" value="InterPro"/>
</dbReference>
<dbReference type="Gene3D" id="2.10.25.140">
    <property type="match status" value="1"/>
</dbReference>
<organism evidence="18 19">
    <name type="scientific">Biomphalaria glabrata</name>
    <name type="common">Bloodfluke planorb</name>
    <name type="synonym">Freshwater snail</name>
    <dbReference type="NCBI Taxonomy" id="6526"/>
    <lineage>
        <taxon>Eukaryota</taxon>
        <taxon>Metazoa</taxon>
        <taxon>Spiralia</taxon>
        <taxon>Lophotrochozoa</taxon>
        <taxon>Mollusca</taxon>
        <taxon>Gastropoda</taxon>
        <taxon>Heterobranchia</taxon>
        <taxon>Euthyneura</taxon>
        <taxon>Panpulmonata</taxon>
        <taxon>Hygrophila</taxon>
        <taxon>Lymnaeoidea</taxon>
        <taxon>Planorbidae</taxon>
        <taxon>Biomphalaria</taxon>
    </lineage>
</organism>
<dbReference type="Gene3D" id="2.10.25.10">
    <property type="entry name" value="Laminin"/>
    <property type="match status" value="18"/>
</dbReference>
<dbReference type="Pfam" id="PF17963">
    <property type="entry name" value="Big_9"/>
    <property type="match status" value="1"/>
</dbReference>
<evidence type="ECO:0000313" key="18">
    <source>
        <dbReference type="EnsemblMetazoa" id="BGLB001284-PD"/>
    </source>
</evidence>
<evidence type="ECO:0000259" key="16">
    <source>
        <dbReference type="PROSITE" id="PS51220"/>
    </source>
</evidence>
<comment type="subcellular location">
    <subcellularLocation>
        <location evidence="1">Endoplasmic reticulum</location>
    </subcellularLocation>
    <subcellularLocation>
        <location evidence="2">Membrane</location>
    </subcellularLocation>
    <subcellularLocation>
        <location evidence="3">Secreted</location>
    </subcellularLocation>
</comment>
<dbReference type="PROSITE" id="PS50026">
    <property type="entry name" value="EGF_3"/>
    <property type="match status" value="8"/>
</dbReference>
<feature type="domain" description="EGF-like" evidence="14">
    <location>
        <begin position="1034"/>
        <end position="1072"/>
    </location>
</feature>
<dbReference type="InterPro" id="IPR001881">
    <property type="entry name" value="EGF-like_Ca-bd_dom"/>
</dbReference>
<dbReference type="InterPro" id="IPR003886">
    <property type="entry name" value="NIDO_dom"/>
</dbReference>
<dbReference type="InterPro" id="IPR009030">
    <property type="entry name" value="Growth_fac_rcpt_cys_sf"/>
</dbReference>
<dbReference type="KEGG" id="bgt:106054935"/>
<feature type="domain" description="EGF-like" evidence="14">
    <location>
        <begin position="1662"/>
        <end position="1702"/>
    </location>
</feature>
<dbReference type="SUPFAM" id="SSF57196">
    <property type="entry name" value="EGF/Laminin"/>
    <property type="match status" value="3"/>
</dbReference>
<comment type="caution">
    <text evidence="13">Lacks conserved residue(s) required for the propagation of feature annotation.</text>
</comment>
<dbReference type="PROSITE" id="PS01186">
    <property type="entry name" value="EGF_2"/>
    <property type="match status" value="10"/>
</dbReference>
<feature type="domain" description="EGF-like" evidence="14">
    <location>
        <begin position="1833"/>
        <end position="1875"/>
    </location>
</feature>
<dbReference type="InterPro" id="IPR002049">
    <property type="entry name" value="LE_dom"/>
</dbReference>
<evidence type="ECO:0000256" key="12">
    <source>
        <dbReference type="ARBA" id="ARBA00023180"/>
    </source>
</evidence>
<dbReference type="PROSITE" id="PS51233">
    <property type="entry name" value="VWFD"/>
    <property type="match status" value="1"/>
</dbReference>